<dbReference type="SUPFAM" id="SSF51011">
    <property type="entry name" value="Glycosyl hydrolase domain"/>
    <property type="match status" value="1"/>
</dbReference>
<dbReference type="GO" id="GO:0004557">
    <property type="term" value="F:alpha-galactosidase activity"/>
    <property type="evidence" value="ECO:0007669"/>
    <property type="project" value="UniProtKB-EC"/>
</dbReference>
<dbReference type="InterPro" id="IPR041233">
    <property type="entry name" value="Melibiase_C"/>
</dbReference>
<comment type="catalytic activity">
    <reaction evidence="5">
        <text>Hydrolysis of terminal, non-reducing alpha-D-galactose residues in alpha-D-galactosides, including galactose oligosaccharides, galactomannans and galactolipids.</text>
        <dbReference type="EC" id="3.2.1.22"/>
    </reaction>
</comment>
<keyword evidence="4 5" id="KW-0326">Glycosidase</keyword>
<dbReference type="PANTHER" id="PTHR11452:SF75">
    <property type="entry name" value="ALPHA-GALACTOSIDASE MEL1"/>
    <property type="match status" value="1"/>
</dbReference>
<dbReference type="Gene3D" id="3.20.20.70">
    <property type="entry name" value="Aldolase class I"/>
    <property type="match status" value="1"/>
</dbReference>
<feature type="chain" id="PRO_5020815096" description="Alpha-galactosidase" evidence="6">
    <location>
        <begin position="25"/>
        <end position="450"/>
    </location>
</feature>
<dbReference type="Pfam" id="PF17801">
    <property type="entry name" value="Melibiase_C"/>
    <property type="match status" value="1"/>
</dbReference>
<keyword evidence="5" id="KW-1015">Disulfide bond</keyword>
<dbReference type="PRINTS" id="PR00740">
    <property type="entry name" value="GLHYDRLASE27"/>
</dbReference>
<dbReference type="Pfam" id="PF16499">
    <property type="entry name" value="Melibiase_2"/>
    <property type="match status" value="2"/>
</dbReference>
<dbReference type="OrthoDB" id="9807519at2"/>
<evidence type="ECO:0000259" key="7">
    <source>
        <dbReference type="Pfam" id="PF17801"/>
    </source>
</evidence>
<dbReference type="Proteomes" id="UP000295680">
    <property type="component" value="Unassembled WGS sequence"/>
</dbReference>
<dbReference type="EMBL" id="SLWS01000012">
    <property type="protein sequence ID" value="TCO52570.1"/>
    <property type="molecule type" value="Genomic_DNA"/>
</dbReference>
<proteinExistence type="inferred from homology"/>
<dbReference type="GO" id="GO:0005975">
    <property type="term" value="P:carbohydrate metabolic process"/>
    <property type="evidence" value="ECO:0007669"/>
    <property type="project" value="InterPro"/>
</dbReference>
<dbReference type="CDD" id="cd14792">
    <property type="entry name" value="GH27"/>
    <property type="match status" value="1"/>
</dbReference>
<dbReference type="AlphaFoldDB" id="A0A4V2S5L2"/>
<dbReference type="InterPro" id="IPR013780">
    <property type="entry name" value="Glyco_hydro_b"/>
</dbReference>
<keyword evidence="2 6" id="KW-0732">Signal</keyword>
<dbReference type="SUPFAM" id="SSF51445">
    <property type="entry name" value="(Trans)glycosidases"/>
    <property type="match status" value="1"/>
</dbReference>
<feature type="domain" description="Alpha galactosidase C-terminal" evidence="7">
    <location>
        <begin position="376"/>
        <end position="449"/>
    </location>
</feature>
<evidence type="ECO:0000256" key="6">
    <source>
        <dbReference type="SAM" id="SignalP"/>
    </source>
</evidence>
<keyword evidence="9" id="KW-1185">Reference proteome</keyword>
<keyword evidence="3 5" id="KW-0378">Hydrolase</keyword>
<name>A0A4V2S5L2_9PSEU</name>
<sequence>MLKRSLTVLLGAMLTATAAVPASASPDRWGEAPYMGWSSWSMQSSKYPGLNDKGSYSYLTEANVLKQADAVAANLKRYGYQYINIDAGWWADWSWNFGYDRNGRPAPNPERFPHGMKYVADHIHREGLKAGIYIPVGLAKAVYDNGDFPVAGAPGCGTHDVVYPDLRTTNGWDSSYKIDFSKPCAQKYIDSIASMFAGWGYDFLKIDGVGPGSWKSGPQYDNRDEIAAYDKSFRKTGRDVHIELSWALDIDYIADWRKHSQGWRIDTDVECYCDSLVTWDNSVKGRWNDLPAWLRYSGPGGWHDLDSLDVGNAKMDGITPDERYSYMTLWAITSAPLYTGDDVTQLDDLGRKLLTNREVIAIDQQGRPAKPVRAGGDQQVWWTRNRDGSYTVALFNLGPAAATVRANWSDFGFGGRKQVRDVWADRDLGRFTDGYQATIPSHGTQLLKVW</sequence>
<dbReference type="PANTHER" id="PTHR11452">
    <property type="entry name" value="ALPHA-GALACTOSIDASE/ALPHA-N-ACETYLGALACTOSAMINIDASE"/>
    <property type="match status" value="1"/>
</dbReference>
<reference evidence="8 9" key="1">
    <citation type="submission" date="2019-03" db="EMBL/GenBank/DDBJ databases">
        <title>Genomic Encyclopedia of Type Strains, Phase IV (KMG-IV): sequencing the most valuable type-strain genomes for metagenomic binning, comparative biology and taxonomic classification.</title>
        <authorList>
            <person name="Goeker M."/>
        </authorList>
    </citation>
    <scope>NUCLEOTIDE SEQUENCE [LARGE SCALE GENOMIC DNA]</scope>
    <source>
        <strain evidence="8 9">DSM 45934</strain>
    </source>
</reference>
<gene>
    <name evidence="8" type="ORF">EV192_112302</name>
</gene>
<comment type="caution">
    <text evidence="8">The sequence shown here is derived from an EMBL/GenBank/DDBJ whole genome shotgun (WGS) entry which is preliminary data.</text>
</comment>
<evidence type="ECO:0000256" key="1">
    <source>
        <dbReference type="ARBA" id="ARBA00009743"/>
    </source>
</evidence>
<evidence type="ECO:0000256" key="3">
    <source>
        <dbReference type="ARBA" id="ARBA00022801"/>
    </source>
</evidence>
<evidence type="ECO:0000313" key="8">
    <source>
        <dbReference type="EMBL" id="TCO52570.1"/>
    </source>
</evidence>
<dbReference type="RefSeq" id="WP_132124482.1">
    <property type="nucleotide sequence ID" value="NZ_SLWS01000012.1"/>
</dbReference>
<dbReference type="EC" id="3.2.1.22" evidence="5"/>
<evidence type="ECO:0000256" key="2">
    <source>
        <dbReference type="ARBA" id="ARBA00022729"/>
    </source>
</evidence>
<feature type="signal peptide" evidence="6">
    <location>
        <begin position="1"/>
        <end position="24"/>
    </location>
</feature>
<evidence type="ECO:0000256" key="5">
    <source>
        <dbReference type="RuleBase" id="RU361168"/>
    </source>
</evidence>
<evidence type="ECO:0000313" key="9">
    <source>
        <dbReference type="Proteomes" id="UP000295680"/>
    </source>
</evidence>
<dbReference type="InterPro" id="IPR002241">
    <property type="entry name" value="Glyco_hydro_27"/>
</dbReference>
<dbReference type="Gene3D" id="2.60.40.1180">
    <property type="entry name" value="Golgi alpha-mannosidase II"/>
    <property type="match status" value="1"/>
</dbReference>
<dbReference type="InterPro" id="IPR017853">
    <property type="entry name" value="GH"/>
</dbReference>
<comment type="similarity">
    <text evidence="1 5">Belongs to the glycosyl hydrolase 27 family.</text>
</comment>
<accession>A0A4V2S5L2</accession>
<organism evidence="8 9">
    <name type="scientific">Actinocrispum wychmicini</name>
    <dbReference type="NCBI Taxonomy" id="1213861"/>
    <lineage>
        <taxon>Bacteria</taxon>
        <taxon>Bacillati</taxon>
        <taxon>Actinomycetota</taxon>
        <taxon>Actinomycetes</taxon>
        <taxon>Pseudonocardiales</taxon>
        <taxon>Pseudonocardiaceae</taxon>
        <taxon>Actinocrispum</taxon>
    </lineage>
</organism>
<dbReference type="InterPro" id="IPR013785">
    <property type="entry name" value="Aldolase_TIM"/>
</dbReference>
<evidence type="ECO:0000256" key="4">
    <source>
        <dbReference type="ARBA" id="ARBA00023295"/>
    </source>
</evidence>
<protein>
    <recommendedName>
        <fullName evidence="5">Alpha-galactosidase</fullName>
        <ecNumber evidence="5">3.2.1.22</ecNumber>
    </recommendedName>
    <alternativeName>
        <fullName evidence="5">Melibiase</fullName>
    </alternativeName>
</protein>